<dbReference type="EMBL" id="BGZK01000459">
    <property type="protein sequence ID" value="GBP44847.1"/>
    <property type="molecule type" value="Genomic_DNA"/>
</dbReference>
<keyword evidence="3" id="KW-1185">Reference proteome</keyword>
<feature type="transmembrane region" description="Helical" evidence="1">
    <location>
        <begin position="12"/>
        <end position="36"/>
    </location>
</feature>
<dbReference type="Proteomes" id="UP000299102">
    <property type="component" value="Unassembled WGS sequence"/>
</dbReference>
<gene>
    <name evidence="2" type="ORF">EVAR_75716_1</name>
</gene>
<dbReference type="AlphaFoldDB" id="A0A4C1W444"/>
<keyword evidence="1" id="KW-0472">Membrane</keyword>
<keyword evidence="1" id="KW-0812">Transmembrane</keyword>
<accession>A0A4C1W444</accession>
<organism evidence="2 3">
    <name type="scientific">Eumeta variegata</name>
    <name type="common">Bagworm moth</name>
    <name type="synonym">Eumeta japonica</name>
    <dbReference type="NCBI Taxonomy" id="151549"/>
    <lineage>
        <taxon>Eukaryota</taxon>
        <taxon>Metazoa</taxon>
        <taxon>Ecdysozoa</taxon>
        <taxon>Arthropoda</taxon>
        <taxon>Hexapoda</taxon>
        <taxon>Insecta</taxon>
        <taxon>Pterygota</taxon>
        <taxon>Neoptera</taxon>
        <taxon>Endopterygota</taxon>
        <taxon>Lepidoptera</taxon>
        <taxon>Glossata</taxon>
        <taxon>Ditrysia</taxon>
        <taxon>Tineoidea</taxon>
        <taxon>Psychidae</taxon>
        <taxon>Oiketicinae</taxon>
        <taxon>Eumeta</taxon>
    </lineage>
</organism>
<protein>
    <submittedName>
        <fullName evidence="2">Uncharacterized protein</fullName>
    </submittedName>
</protein>
<reference evidence="2 3" key="1">
    <citation type="journal article" date="2019" name="Commun. Biol.">
        <title>The bagworm genome reveals a unique fibroin gene that provides high tensile strength.</title>
        <authorList>
            <person name="Kono N."/>
            <person name="Nakamura H."/>
            <person name="Ohtoshi R."/>
            <person name="Tomita M."/>
            <person name="Numata K."/>
            <person name="Arakawa K."/>
        </authorList>
    </citation>
    <scope>NUCLEOTIDE SEQUENCE [LARGE SCALE GENOMIC DNA]</scope>
</reference>
<proteinExistence type="predicted"/>
<keyword evidence="1" id="KW-1133">Transmembrane helix</keyword>
<name>A0A4C1W444_EUMVA</name>
<evidence type="ECO:0000313" key="3">
    <source>
        <dbReference type="Proteomes" id="UP000299102"/>
    </source>
</evidence>
<sequence length="90" mass="9933">MESALMSYSTSFLPLVAVVFPLSGNTISTILMAVVLPSHTLCPIICHARPLLGHTLSRAVYYKFKDTFLHRSCWSSALRAATTVFTENDI</sequence>
<evidence type="ECO:0000256" key="1">
    <source>
        <dbReference type="SAM" id="Phobius"/>
    </source>
</evidence>
<evidence type="ECO:0000313" key="2">
    <source>
        <dbReference type="EMBL" id="GBP44847.1"/>
    </source>
</evidence>
<comment type="caution">
    <text evidence="2">The sequence shown here is derived from an EMBL/GenBank/DDBJ whole genome shotgun (WGS) entry which is preliminary data.</text>
</comment>